<organism evidence="2 3">
    <name type="scientific">Prunus dulcis</name>
    <name type="common">Almond</name>
    <name type="synonym">Amygdalus dulcis</name>
    <dbReference type="NCBI Taxonomy" id="3755"/>
    <lineage>
        <taxon>Eukaryota</taxon>
        <taxon>Viridiplantae</taxon>
        <taxon>Streptophyta</taxon>
        <taxon>Embryophyta</taxon>
        <taxon>Tracheophyta</taxon>
        <taxon>Spermatophyta</taxon>
        <taxon>Magnoliopsida</taxon>
        <taxon>eudicotyledons</taxon>
        <taxon>Gunneridae</taxon>
        <taxon>Pentapetalae</taxon>
        <taxon>rosids</taxon>
        <taxon>fabids</taxon>
        <taxon>Rosales</taxon>
        <taxon>Rosaceae</taxon>
        <taxon>Amygdaloideae</taxon>
        <taxon>Amygdaleae</taxon>
        <taxon>Prunus</taxon>
    </lineage>
</organism>
<dbReference type="PANTHER" id="PTHR46033:SF67">
    <property type="entry name" value="AMINOTRANSFERASE-LIKE, PLANT MOBILE DOMAIN FAMILY PROTEIN"/>
    <property type="match status" value="1"/>
</dbReference>
<evidence type="ECO:0000259" key="1">
    <source>
        <dbReference type="Pfam" id="PF10536"/>
    </source>
</evidence>
<accession>A0A5E4F3R6</accession>
<evidence type="ECO:0000313" key="2">
    <source>
        <dbReference type="EMBL" id="VVA22745.1"/>
    </source>
</evidence>
<dbReference type="Proteomes" id="UP000327085">
    <property type="component" value="Chromosome 4"/>
</dbReference>
<dbReference type="Pfam" id="PF10536">
    <property type="entry name" value="PMD"/>
    <property type="match status" value="1"/>
</dbReference>
<gene>
    <name evidence="2" type="ORF">ALMOND_2B000170</name>
</gene>
<name>A0A5E4F3R6_PRUDU</name>
<dbReference type="EMBL" id="CABIKO010000064">
    <property type="protein sequence ID" value="VVA22745.1"/>
    <property type="molecule type" value="Genomic_DNA"/>
</dbReference>
<dbReference type="InterPro" id="IPR019557">
    <property type="entry name" value="AminoTfrase-like_pln_mobile"/>
</dbReference>
<feature type="domain" description="Aminotransferase-like plant mobile" evidence="1">
    <location>
        <begin position="99"/>
        <end position="457"/>
    </location>
</feature>
<dbReference type="InParanoid" id="A0A5E4F3R6"/>
<evidence type="ECO:0000313" key="3">
    <source>
        <dbReference type="Proteomes" id="UP000327085"/>
    </source>
</evidence>
<dbReference type="PANTHER" id="PTHR46033">
    <property type="entry name" value="PROTEIN MAIN-LIKE 2"/>
    <property type="match status" value="1"/>
</dbReference>
<dbReference type="OMA" id="MGHQDFA"/>
<dbReference type="Gramene" id="VVA22745">
    <property type="protein sequence ID" value="VVA22745"/>
    <property type="gene ID" value="Prudul26B000170"/>
</dbReference>
<proteinExistence type="predicted"/>
<sequence length="616" mass="71186">MEVPQDYMVEEREEYMVSPTGGNPFLRKAYFLKPTLPSSAKEPPLKLPLCFSSLPSHFEPKKKWPLKVKFPGWRTLSEDFITWVDRLASVHESTWKKAGIYEAILSSRYEIRRQGDLACGFAEKWCSETNSFIFPWGEATITLEDVMVLGGFSVLGHSVLSPLETTESKEIEEKLNRERRTPYRDVSRDVLASEWLKKFRNSGTEFEHEAFLALWLSRFVFQGASCRIHKHAISMAIHLARGTRIALAPAVLASIYRDLGLLKREIVASNQLKRGRATSEAILRSPFQLVQVWAWERFSELRPKPNDINYTEPRMARWEGVDGLKVKNLRIVLDSAGEDFMWRPYAMALENWHLPNYYPHKEKWVLVGPDLDDELLSFVRCLRVSELVGLGTIEHYLPHRVAMQFGFDQELPCSVTRRRNSDVAWKHYNREIKNVKLYLPPRLFEGDVSTKYLKWWKQSVLGLEDANEAAVPQEKKDQSVNCSLLRANHTPAPPSFPPKWDRMEAPINEDKLTVSEVLKHNRTKKHRNLEIRQDGDSEKLLSDKVQLASPISEKKFNTDMVVSIVGNECHSRSSLFEKGLLEFEKRDSELAVRFKRLESVVQELKAHRSGTSFRKS</sequence>
<reference evidence="3" key="1">
    <citation type="journal article" date="2020" name="Plant J.">
        <title>Transposons played a major role in the diversification between the closely related almond and peach genomes: results from the almond genome sequence.</title>
        <authorList>
            <person name="Alioto T."/>
            <person name="Alexiou K.G."/>
            <person name="Bardil A."/>
            <person name="Barteri F."/>
            <person name="Castanera R."/>
            <person name="Cruz F."/>
            <person name="Dhingra A."/>
            <person name="Duval H."/>
            <person name="Fernandez I Marti A."/>
            <person name="Frias L."/>
            <person name="Galan B."/>
            <person name="Garcia J.L."/>
            <person name="Howad W."/>
            <person name="Gomez-Garrido J."/>
            <person name="Gut M."/>
            <person name="Julca I."/>
            <person name="Morata J."/>
            <person name="Puigdomenech P."/>
            <person name="Ribeca P."/>
            <person name="Rubio Cabetas M.J."/>
            <person name="Vlasova A."/>
            <person name="Wirthensohn M."/>
            <person name="Garcia-Mas J."/>
            <person name="Gabaldon T."/>
            <person name="Casacuberta J.M."/>
            <person name="Arus P."/>
        </authorList>
    </citation>
    <scope>NUCLEOTIDE SEQUENCE [LARGE SCALE GENOMIC DNA]</scope>
    <source>
        <strain evidence="3">cv. Texas</strain>
    </source>
</reference>
<dbReference type="InterPro" id="IPR044824">
    <property type="entry name" value="MAIN-like"/>
</dbReference>
<dbReference type="GO" id="GO:0010073">
    <property type="term" value="P:meristem maintenance"/>
    <property type="evidence" value="ECO:0007669"/>
    <property type="project" value="InterPro"/>
</dbReference>
<dbReference type="FunCoup" id="A0A5E4F3R6">
    <property type="interactions" value="1"/>
</dbReference>
<protein>
    <submittedName>
        <fullName evidence="2">PREDICTED: serine/threonine-phosphatase 7</fullName>
    </submittedName>
</protein>
<dbReference type="AlphaFoldDB" id="A0A5E4F3R6"/>